<comment type="caution">
    <text evidence="1">The sequence shown here is derived from an EMBL/GenBank/DDBJ whole genome shotgun (WGS) entry which is preliminary data.</text>
</comment>
<protein>
    <submittedName>
        <fullName evidence="1">Uncharacterized protein</fullName>
    </submittedName>
</protein>
<evidence type="ECO:0000313" key="2">
    <source>
        <dbReference type="Proteomes" id="UP000275408"/>
    </source>
</evidence>
<organism evidence="1 2">
    <name type="scientific">Pocillopora damicornis</name>
    <name type="common">Cauliflower coral</name>
    <name type="synonym">Millepora damicornis</name>
    <dbReference type="NCBI Taxonomy" id="46731"/>
    <lineage>
        <taxon>Eukaryota</taxon>
        <taxon>Metazoa</taxon>
        <taxon>Cnidaria</taxon>
        <taxon>Anthozoa</taxon>
        <taxon>Hexacorallia</taxon>
        <taxon>Scleractinia</taxon>
        <taxon>Astrocoeniina</taxon>
        <taxon>Pocilloporidae</taxon>
        <taxon>Pocillopora</taxon>
    </lineage>
</organism>
<accession>A0A3M6V2E6</accession>
<sequence length="78" mass="8763">MANPRNVVALYTMIAIKMATNRTSNPQLLRRCFETLIVCSNTTVLKLQTVLFLFFPNSALPNWGCGLSTDAAYTWTFT</sequence>
<proteinExistence type="predicted"/>
<gene>
    <name evidence="1" type="ORF">pdam_00001076</name>
</gene>
<dbReference type="Proteomes" id="UP000275408">
    <property type="component" value="Unassembled WGS sequence"/>
</dbReference>
<feature type="non-terminal residue" evidence="1">
    <location>
        <position position="78"/>
    </location>
</feature>
<reference evidence="1 2" key="1">
    <citation type="journal article" date="2018" name="Sci. Rep.">
        <title>Comparative analysis of the Pocillopora damicornis genome highlights role of immune system in coral evolution.</title>
        <authorList>
            <person name="Cunning R."/>
            <person name="Bay R.A."/>
            <person name="Gillette P."/>
            <person name="Baker A.C."/>
            <person name="Traylor-Knowles N."/>
        </authorList>
    </citation>
    <scope>NUCLEOTIDE SEQUENCE [LARGE SCALE GENOMIC DNA]</scope>
    <source>
        <strain evidence="1">RSMAS</strain>
        <tissue evidence="1">Whole animal</tissue>
    </source>
</reference>
<dbReference type="AlphaFoldDB" id="A0A3M6V2E6"/>
<dbReference type="EMBL" id="RCHS01000253">
    <property type="protein sequence ID" value="RMX59969.1"/>
    <property type="molecule type" value="Genomic_DNA"/>
</dbReference>
<evidence type="ECO:0000313" key="1">
    <source>
        <dbReference type="EMBL" id="RMX59969.1"/>
    </source>
</evidence>
<keyword evidence="2" id="KW-1185">Reference proteome</keyword>
<name>A0A3M6V2E6_POCDA</name>